<keyword evidence="6 7" id="KW-0472">Membrane</keyword>
<dbReference type="PANTHER" id="PTHR43266:SF2">
    <property type="entry name" value="MAJOR FACILITATOR SUPERFAMILY (MFS) PROFILE DOMAIN-CONTAINING PROTEIN"/>
    <property type="match status" value="1"/>
</dbReference>
<feature type="transmembrane region" description="Helical" evidence="7">
    <location>
        <begin position="375"/>
        <end position="400"/>
    </location>
</feature>
<dbReference type="InterPro" id="IPR020846">
    <property type="entry name" value="MFS_dom"/>
</dbReference>
<dbReference type="Proteomes" id="UP000287563">
    <property type="component" value="Unassembled WGS sequence"/>
</dbReference>
<organism evidence="9 10">
    <name type="scientific">Photobacterium chitinilyticum</name>
    <dbReference type="NCBI Taxonomy" id="2485123"/>
    <lineage>
        <taxon>Bacteria</taxon>
        <taxon>Pseudomonadati</taxon>
        <taxon>Pseudomonadota</taxon>
        <taxon>Gammaproteobacteria</taxon>
        <taxon>Vibrionales</taxon>
        <taxon>Vibrionaceae</taxon>
        <taxon>Photobacterium</taxon>
    </lineage>
</organism>
<keyword evidence="2" id="KW-0813">Transport</keyword>
<comment type="caution">
    <text evidence="9">The sequence shown here is derived from an EMBL/GenBank/DDBJ whole genome shotgun (WGS) entry which is preliminary data.</text>
</comment>
<protein>
    <submittedName>
        <fullName evidence="9">MFS transporter</fullName>
    </submittedName>
</protein>
<keyword evidence="5 7" id="KW-1133">Transmembrane helix</keyword>
<comment type="subcellular location">
    <subcellularLocation>
        <location evidence="1">Cell membrane</location>
        <topology evidence="1">Multi-pass membrane protein</topology>
    </subcellularLocation>
</comment>
<evidence type="ECO:0000256" key="2">
    <source>
        <dbReference type="ARBA" id="ARBA00022448"/>
    </source>
</evidence>
<name>A0A444JT10_9GAMM</name>
<evidence type="ECO:0000256" key="5">
    <source>
        <dbReference type="ARBA" id="ARBA00022989"/>
    </source>
</evidence>
<keyword evidence="10" id="KW-1185">Reference proteome</keyword>
<feature type="transmembrane region" description="Helical" evidence="7">
    <location>
        <begin position="52"/>
        <end position="75"/>
    </location>
</feature>
<dbReference type="Pfam" id="PF07690">
    <property type="entry name" value="MFS_1"/>
    <property type="match status" value="1"/>
</dbReference>
<dbReference type="InterPro" id="IPR011701">
    <property type="entry name" value="MFS"/>
</dbReference>
<accession>A0A444JT10</accession>
<keyword evidence="3" id="KW-1003">Cell membrane</keyword>
<evidence type="ECO:0000259" key="8">
    <source>
        <dbReference type="PROSITE" id="PS50850"/>
    </source>
</evidence>
<feature type="transmembrane region" description="Helical" evidence="7">
    <location>
        <begin position="316"/>
        <end position="338"/>
    </location>
</feature>
<feature type="transmembrane region" description="Helical" evidence="7">
    <location>
        <begin position="350"/>
        <end position="369"/>
    </location>
</feature>
<sequence length="404" mass="43748">MSMATETITTTLPMRKNTTYLKLLSAQIISLIGTGISSLTLALLAWELEAEGASAVLGTAFALKMIAYVGLAPVFGAVAHKLPRKQFMFALDIIRAGLILCLPLVTQSWQIYVLVFVINACSAGFTPLFQSTLPQILPDRDQYVRALSYSRMAYDLEQIISPLLTAMLLLLIGFRDLFILDALTFILSGVLIISCTLPAVMPVDHGRGVWNNLKFGIQSYLETPRLRALWVAYLAAAGASAMVIVNTVVYINQVLEGGDRETALAMAVVGFGSMMVALKLPGWLEKRTIRPFMIAGGVSISLALLFGALTPSWPGFVAVCLLLGIGMSCIQTPAGVLVTRSCKEPDAPAFFAAHFSLSHLWWFFTYLLAGWSSAAIGLSMSYLLMGGLCTVSLIVVSLMFPRED</sequence>
<feature type="transmembrane region" description="Helical" evidence="7">
    <location>
        <begin position="228"/>
        <end position="251"/>
    </location>
</feature>
<evidence type="ECO:0000313" key="10">
    <source>
        <dbReference type="Proteomes" id="UP000287563"/>
    </source>
</evidence>
<feature type="transmembrane region" description="Helical" evidence="7">
    <location>
        <begin position="178"/>
        <end position="200"/>
    </location>
</feature>
<feature type="transmembrane region" description="Helical" evidence="7">
    <location>
        <begin position="263"/>
        <end position="280"/>
    </location>
</feature>
<dbReference type="EMBL" id="RJLM01000002">
    <property type="protein sequence ID" value="RWX56257.1"/>
    <property type="molecule type" value="Genomic_DNA"/>
</dbReference>
<dbReference type="CDD" id="cd06173">
    <property type="entry name" value="MFS_MefA_like"/>
    <property type="match status" value="1"/>
</dbReference>
<evidence type="ECO:0000256" key="1">
    <source>
        <dbReference type="ARBA" id="ARBA00004651"/>
    </source>
</evidence>
<dbReference type="Gene3D" id="1.20.1250.20">
    <property type="entry name" value="MFS general substrate transporter like domains"/>
    <property type="match status" value="1"/>
</dbReference>
<dbReference type="InterPro" id="IPR036259">
    <property type="entry name" value="MFS_trans_sf"/>
</dbReference>
<dbReference type="PANTHER" id="PTHR43266">
    <property type="entry name" value="MACROLIDE-EFFLUX PROTEIN"/>
    <property type="match status" value="1"/>
</dbReference>
<evidence type="ECO:0000256" key="3">
    <source>
        <dbReference type="ARBA" id="ARBA00022475"/>
    </source>
</evidence>
<feature type="domain" description="Major facilitator superfamily (MFS) profile" evidence="8">
    <location>
        <begin position="19"/>
        <end position="404"/>
    </location>
</feature>
<dbReference type="AlphaFoldDB" id="A0A444JT10"/>
<proteinExistence type="predicted"/>
<feature type="transmembrane region" description="Helical" evidence="7">
    <location>
        <begin position="21"/>
        <end position="46"/>
    </location>
</feature>
<dbReference type="PROSITE" id="PS50850">
    <property type="entry name" value="MFS"/>
    <property type="match status" value="1"/>
</dbReference>
<evidence type="ECO:0000256" key="6">
    <source>
        <dbReference type="ARBA" id="ARBA00023136"/>
    </source>
</evidence>
<evidence type="ECO:0000256" key="4">
    <source>
        <dbReference type="ARBA" id="ARBA00022692"/>
    </source>
</evidence>
<evidence type="ECO:0000313" key="9">
    <source>
        <dbReference type="EMBL" id="RWX56257.1"/>
    </source>
</evidence>
<reference evidence="9 10" key="1">
    <citation type="submission" date="2018-11" db="EMBL/GenBank/DDBJ databases">
        <title>Photobacterium sp. BEI247 sp. nov., a marine bacterium isolated from Yongle Blue Hole in the South China Sea.</title>
        <authorList>
            <person name="Wang X."/>
        </authorList>
    </citation>
    <scope>NUCLEOTIDE SEQUENCE [LARGE SCALE GENOMIC DNA]</scope>
    <source>
        <strain evidence="10">BEI247</strain>
    </source>
</reference>
<evidence type="ECO:0000256" key="7">
    <source>
        <dbReference type="SAM" id="Phobius"/>
    </source>
</evidence>
<dbReference type="GO" id="GO:0022857">
    <property type="term" value="F:transmembrane transporter activity"/>
    <property type="evidence" value="ECO:0007669"/>
    <property type="project" value="InterPro"/>
</dbReference>
<feature type="transmembrane region" description="Helical" evidence="7">
    <location>
        <begin position="292"/>
        <end position="310"/>
    </location>
</feature>
<dbReference type="OrthoDB" id="4368225at2"/>
<gene>
    <name evidence="9" type="ORF">EDI28_08235</name>
</gene>
<keyword evidence="4 7" id="KW-0812">Transmembrane</keyword>
<dbReference type="GO" id="GO:0005886">
    <property type="term" value="C:plasma membrane"/>
    <property type="evidence" value="ECO:0007669"/>
    <property type="project" value="UniProtKB-SubCell"/>
</dbReference>
<dbReference type="SUPFAM" id="SSF103473">
    <property type="entry name" value="MFS general substrate transporter"/>
    <property type="match status" value="1"/>
</dbReference>